<evidence type="ECO:0000256" key="1">
    <source>
        <dbReference type="SAM" id="MobiDB-lite"/>
    </source>
</evidence>
<sequence>MLGSDSSKAALNMALKRRASWLFEADTTKPAKRDRKSPPTRIQSQRLGNYKYTEKEVSTVKRNVIRWRQESERTTQGPRRGPPINSTVNSNTSGNNNKKKATLLVWRLDSAWMWT</sequence>
<evidence type="ECO:0000313" key="3">
    <source>
        <dbReference type="Proteomes" id="UP000283210"/>
    </source>
</evidence>
<accession>A0A3S2MU30</accession>
<reference evidence="2 3" key="2">
    <citation type="submission" date="2019-01" db="EMBL/GenBank/DDBJ databases">
        <title>A chromosome length genome reference of the Java medaka (oryzias javanicus).</title>
        <authorList>
            <person name="Herpin A."/>
            <person name="Takehana Y."/>
            <person name="Naruse K."/>
            <person name="Ansai S."/>
            <person name="Kawaguchi M."/>
        </authorList>
    </citation>
    <scope>NUCLEOTIDE SEQUENCE [LARGE SCALE GENOMIC DNA]</scope>
    <source>
        <strain evidence="2">RS831</strain>
        <tissue evidence="2">Whole body</tissue>
    </source>
</reference>
<keyword evidence="3" id="KW-1185">Reference proteome</keyword>
<feature type="region of interest" description="Disordered" evidence="1">
    <location>
        <begin position="22"/>
        <end position="48"/>
    </location>
</feature>
<feature type="region of interest" description="Disordered" evidence="1">
    <location>
        <begin position="67"/>
        <end position="100"/>
    </location>
</feature>
<reference evidence="2 3" key="1">
    <citation type="submission" date="2018-11" db="EMBL/GenBank/DDBJ databases">
        <authorList>
            <person name="Lopez-Roques C."/>
            <person name="Donnadieu C."/>
            <person name="Bouchez O."/>
            <person name="Klopp C."/>
            <person name="Cabau C."/>
            <person name="Zahm M."/>
        </authorList>
    </citation>
    <scope>NUCLEOTIDE SEQUENCE [LARGE SCALE GENOMIC DNA]</scope>
    <source>
        <strain evidence="2">RS831</strain>
        <tissue evidence="2">Whole body</tissue>
    </source>
</reference>
<organism evidence="2 3">
    <name type="scientific">Oryzias javanicus</name>
    <name type="common">Javanese ricefish</name>
    <name type="synonym">Aplocheilus javanicus</name>
    <dbReference type="NCBI Taxonomy" id="123683"/>
    <lineage>
        <taxon>Eukaryota</taxon>
        <taxon>Metazoa</taxon>
        <taxon>Chordata</taxon>
        <taxon>Craniata</taxon>
        <taxon>Vertebrata</taxon>
        <taxon>Euteleostomi</taxon>
        <taxon>Actinopterygii</taxon>
        <taxon>Neopterygii</taxon>
        <taxon>Teleostei</taxon>
        <taxon>Neoteleostei</taxon>
        <taxon>Acanthomorphata</taxon>
        <taxon>Ovalentaria</taxon>
        <taxon>Atherinomorphae</taxon>
        <taxon>Beloniformes</taxon>
        <taxon>Adrianichthyidae</taxon>
        <taxon>Oryziinae</taxon>
        <taxon>Oryzias</taxon>
    </lineage>
</organism>
<feature type="compositionally biased region" description="Low complexity" evidence="1">
    <location>
        <begin position="85"/>
        <end position="96"/>
    </location>
</feature>
<dbReference type="EMBL" id="CM012447">
    <property type="protein sequence ID" value="RVE66880.1"/>
    <property type="molecule type" value="Genomic_DNA"/>
</dbReference>
<protein>
    <submittedName>
        <fullName evidence="2">Uncharacterized protein</fullName>
    </submittedName>
</protein>
<dbReference type="Proteomes" id="UP000283210">
    <property type="component" value="Chromosome 11"/>
</dbReference>
<gene>
    <name evidence="2" type="ORF">OJAV_G00111650</name>
</gene>
<evidence type="ECO:0000313" key="2">
    <source>
        <dbReference type="EMBL" id="RVE66880.1"/>
    </source>
</evidence>
<proteinExistence type="predicted"/>
<name>A0A3S2MU30_ORYJA</name>
<dbReference type="AlphaFoldDB" id="A0A3S2MU30"/>